<dbReference type="PANTHER" id="PTHR10098:SF108">
    <property type="entry name" value="TETRATRICOPEPTIDE REPEAT PROTEIN 28"/>
    <property type="match status" value="1"/>
</dbReference>
<dbReference type="STRING" id="353153.Q4DK03"/>
<feature type="region of interest" description="Disordered" evidence="1">
    <location>
        <begin position="400"/>
        <end position="419"/>
    </location>
</feature>
<name>Q4DK03_TRYCC</name>
<dbReference type="AlphaFoldDB" id="Q4DK03"/>
<evidence type="ECO:0000313" key="2">
    <source>
        <dbReference type="EMBL" id="EAN92835.1"/>
    </source>
</evidence>
<dbReference type="Proteomes" id="UP000002296">
    <property type="component" value="Unassembled WGS sequence"/>
</dbReference>
<dbReference type="SMR" id="Q4DK03"/>
<feature type="compositionally biased region" description="Basic and acidic residues" evidence="1">
    <location>
        <begin position="234"/>
        <end position="252"/>
    </location>
</feature>
<dbReference type="PaxDb" id="353153-Q4DK03"/>
<feature type="compositionally biased region" description="Basic and acidic residues" evidence="1">
    <location>
        <begin position="1161"/>
        <end position="1178"/>
    </location>
</feature>
<comment type="caution">
    <text evidence="2">The sequence shown here is derived from an EMBL/GenBank/DDBJ whole genome shotgun (WGS) entry which is preliminary data.</text>
</comment>
<evidence type="ECO:0000313" key="3">
    <source>
        <dbReference type="Proteomes" id="UP000002296"/>
    </source>
</evidence>
<gene>
    <name evidence="2" type="ORF">Tc00.1047053509671.10</name>
</gene>
<dbReference type="eggNOG" id="KOG1130">
    <property type="taxonomic scope" value="Eukaryota"/>
</dbReference>
<feature type="compositionally biased region" description="Low complexity" evidence="1">
    <location>
        <begin position="198"/>
        <end position="215"/>
    </location>
</feature>
<dbReference type="Pfam" id="PF13424">
    <property type="entry name" value="TPR_12"/>
    <property type="match status" value="1"/>
</dbReference>
<keyword evidence="3" id="KW-1185">Reference proteome</keyword>
<feature type="region of interest" description="Disordered" evidence="1">
    <location>
        <begin position="189"/>
        <end position="330"/>
    </location>
</feature>
<feature type="compositionally biased region" description="Polar residues" evidence="1">
    <location>
        <begin position="268"/>
        <end position="280"/>
    </location>
</feature>
<reference evidence="2 3" key="1">
    <citation type="journal article" date="2005" name="Science">
        <title>The genome sequence of Trypanosoma cruzi, etiologic agent of Chagas disease.</title>
        <authorList>
            <person name="El-Sayed N.M."/>
            <person name="Myler P.J."/>
            <person name="Bartholomeu D.C."/>
            <person name="Nilsson D."/>
            <person name="Aggarwal G."/>
            <person name="Tran A.N."/>
            <person name="Ghedin E."/>
            <person name="Worthey E.A."/>
            <person name="Delcher A.L."/>
            <person name="Blandin G."/>
            <person name="Westenberger S.J."/>
            <person name="Caler E."/>
            <person name="Cerqueira G.C."/>
            <person name="Branche C."/>
            <person name="Haas B."/>
            <person name="Anupama A."/>
            <person name="Arner E."/>
            <person name="Aslund L."/>
            <person name="Attipoe P."/>
            <person name="Bontempi E."/>
            <person name="Bringaud F."/>
            <person name="Burton P."/>
            <person name="Cadag E."/>
            <person name="Campbell D.A."/>
            <person name="Carrington M."/>
            <person name="Crabtree J."/>
            <person name="Darban H."/>
            <person name="da Silveira J.F."/>
            <person name="de Jong P."/>
            <person name="Edwards K."/>
            <person name="Englund P.T."/>
            <person name="Fazelina G."/>
            <person name="Feldblyum T."/>
            <person name="Ferella M."/>
            <person name="Frasch A.C."/>
            <person name="Gull K."/>
            <person name="Horn D."/>
            <person name="Hou L."/>
            <person name="Huang Y."/>
            <person name="Kindlund E."/>
            <person name="Klingbeil M."/>
            <person name="Kluge S."/>
            <person name="Koo H."/>
            <person name="Lacerda D."/>
            <person name="Levin M.J."/>
            <person name="Lorenzi H."/>
            <person name="Louie T."/>
            <person name="Machado C.R."/>
            <person name="McCulloch R."/>
            <person name="McKenna A."/>
            <person name="Mizuno Y."/>
            <person name="Mottram J.C."/>
            <person name="Nelson S."/>
            <person name="Ochaya S."/>
            <person name="Osoegawa K."/>
            <person name="Pai G."/>
            <person name="Parsons M."/>
            <person name="Pentony M."/>
            <person name="Pettersson U."/>
            <person name="Pop M."/>
            <person name="Ramirez J.L."/>
            <person name="Rinta J."/>
            <person name="Robertson L."/>
            <person name="Salzberg S.L."/>
            <person name="Sanchez D.O."/>
            <person name="Seyler A."/>
            <person name="Sharma R."/>
            <person name="Shetty J."/>
            <person name="Simpson A.J."/>
            <person name="Sisk E."/>
            <person name="Tammi M.T."/>
            <person name="Tarleton R."/>
            <person name="Teixeira S."/>
            <person name="Van Aken S."/>
            <person name="Vogt C."/>
            <person name="Ward P.N."/>
            <person name="Wickstead B."/>
            <person name="Wortman J."/>
            <person name="White O."/>
            <person name="Fraser C.M."/>
            <person name="Stuart K.D."/>
            <person name="Andersson B."/>
        </authorList>
    </citation>
    <scope>NUCLEOTIDE SEQUENCE [LARGE SCALE GENOMIC DNA]</scope>
    <source>
        <strain evidence="2 3">CL Brener</strain>
    </source>
</reference>
<feature type="compositionally biased region" description="Low complexity" evidence="1">
    <location>
        <begin position="372"/>
        <end position="381"/>
    </location>
</feature>
<feature type="compositionally biased region" description="Basic and acidic residues" evidence="1">
    <location>
        <begin position="382"/>
        <end position="395"/>
    </location>
</feature>
<feature type="compositionally biased region" description="Acidic residues" evidence="1">
    <location>
        <begin position="1179"/>
        <end position="1192"/>
    </location>
</feature>
<dbReference type="InterPro" id="IPR011990">
    <property type="entry name" value="TPR-like_helical_dom_sf"/>
</dbReference>
<organism evidence="2 3">
    <name type="scientific">Trypanosoma cruzi (strain CL Brener)</name>
    <dbReference type="NCBI Taxonomy" id="353153"/>
    <lineage>
        <taxon>Eukaryota</taxon>
        <taxon>Discoba</taxon>
        <taxon>Euglenozoa</taxon>
        <taxon>Kinetoplastea</taxon>
        <taxon>Metakinetoplastina</taxon>
        <taxon>Trypanosomatida</taxon>
        <taxon>Trypanosomatidae</taxon>
        <taxon>Trypanosoma</taxon>
        <taxon>Schizotrypanum</taxon>
    </lineage>
</organism>
<feature type="compositionally biased region" description="Acidic residues" evidence="1">
    <location>
        <begin position="253"/>
        <end position="262"/>
    </location>
</feature>
<feature type="region of interest" description="Disordered" evidence="1">
    <location>
        <begin position="1160"/>
        <end position="1192"/>
    </location>
</feature>
<accession>Q4DK03</accession>
<dbReference type="GeneID" id="3546287"/>
<dbReference type="Gene3D" id="1.25.40.10">
    <property type="entry name" value="Tetratricopeptide repeat domain"/>
    <property type="match status" value="1"/>
</dbReference>
<dbReference type="SMART" id="SM00028">
    <property type="entry name" value="TPR"/>
    <property type="match status" value="4"/>
</dbReference>
<protein>
    <recommendedName>
        <fullName evidence="4">CHAT domain-containing protein</fullName>
    </recommendedName>
</protein>
<evidence type="ECO:0000256" key="1">
    <source>
        <dbReference type="SAM" id="MobiDB-lite"/>
    </source>
</evidence>
<proteinExistence type="predicted"/>
<dbReference type="OMA" id="GDTPLWP"/>
<feature type="region of interest" description="Disordered" evidence="1">
    <location>
        <begin position="365"/>
        <end position="395"/>
    </location>
</feature>
<sequence length="1367" mass="149971">MTHIATQKKEPEGISLEMLNPGARPWYPSCDGALGVHVPPVRRQNDPYQFTAVHRPPTPLCGDMDLNTIQLDALGSAVAPATPAPATPLRKGPYRSTMLLEQDVTAIFDLCRKKQPWNKNGWMPGSGTLRVSSGTLSSLESQGDSQEILLTQEETCCRAASRTVTPKVSIPLPRSQRIAELRPNKIAAPRVFTPSDPPTALATANANKTPTTPAKHIITNNVIKPTTVTSNMDENNKNNTDNKRPAFKKDAVYDSDDDDDDGAENHENGNNTQSSSNEAVQNRIHEEGSKPQPPFSPLSGSVTFTKKSKPKTKRDEKWTIVQGKTGTDSAGAAAVASLKKSASLTIPGKVRENGAVVRLPGWQTAEKGKSKQCQQQQQQQQQHREKEDGDAGKDEVIIEAKAKRSRDSRRTKGESSDEELLEGLVIGVAPSATTVGATAAATAASTNQGALSTASEGPPAAFAIMGVPLASITRSEQLLPSSQVSMRQKNAHRNFLRSLTVSEASNVKTLLLQRALRLLPESSYHQCPGLVCAILLETGDSCVDVEKSLQTCYKALHLAEKQKLDLFEMLSRLAITRTFARVIDTMDARINLTRAATIAIAKNEKAALGWIAMQMGVTLEITGLFPESLAWYEVADHLARATEQPQLLCDIYCCQSIAFSAIGELERAQQAYESSRALLPLIPRHRHQRPLQNYAQLKCQLGDMLSALSLQETELEIAKEFGDTRATSRCMGAIALTKRFLGRYDEAAENYMEELSVYNAQDPRQTIESLTGAAVCWRLGGHLQKAYDYCIRALRQAQQCQDLTTLAKALVELAEAELSLNLLDKAQQHLHESLATVARVDEAELKQYLVKAALCEVEWRCCSILEQVHFRKNEAFEALQCSDRCHVPNTAQVTRLLMRRQRRAGVFSETKDAELVSRSAVEGLLRSPMMRGWRIVCYSLPWNEGLDFMAYVLGLDGDGKLTCVGIPLTLQEEIIAFMCAPNAISKLLDAPMYTEDGVRIYGDTPLWPQLYSKVAFDFSQSPENAERVKSLETDEFYCLKLLHDSFIKPLEVKLGDASGLMFVGDGVFSRLPFHAFYDGQRYLAERFCTSMCCSMALLCTHFADAMAMEGKEKEARRCTVVDDAAHSSVLLDAYLAKAAEEGVCVRRVVIDEDLAASGVETTRDEQLGEETRRIGDAHDGEDEKDELPSEDPDIAATQRLLSALHRRGKVRGVRNALYRAVHEEAAEGGVLEIRLRAMPEVREDYCGMFVGASSDVIASQSSEIANTWEMRPYALVICTGVGTYSGLSIHETGIPVYRSLQYAGACRMLIAINSRLPTSDRVAAAAVTASMASGCSVAASVRDAYLQCIADRTPLEEWAAFSLLGLP</sequence>
<dbReference type="RefSeq" id="XP_814686.1">
    <property type="nucleotide sequence ID" value="XM_809593.1"/>
</dbReference>
<dbReference type="InParanoid" id="Q4DK03"/>
<evidence type="ECO:0008006" key="4">
    <source>
        <dbReference type="Google" id="ProtNLM"/>
    </source>
</evidence>
<dbReference type="InterPro" id="IPR019734">
    <property type="entry name" value="TPR_rpt"/>
</dbReference>
<dbReference type="KEGG" id="tcr:509671.10"/>
<dbReference type="PANTHER" id="PTHR10098">
    <property type="entry name" value="RAPSYN-RELATED"/>
    <property type="match status" value="1"/>
</dbReference>
<feature type="compositionally biased region" description="Polar residues" evidence="1">
    <location>
        <begin position="218"/>
        <end position="230"/>
    </location>
</feature>
<dbReference type="EMBL" id="AAHK01000399">
    <property type="protein sequence ID" value="EAN92835.1"/>
    <property type="molecule type" value="Genomic_DNA"/>
</dbReference>
<dbReference type="SUPFAM" id="SSF48452">
    <property type="entry name" value="TPR-like"/>
    <property type="match status" value="2"/>
</dbReference>